<evidence type="ECO:0000256" key="1">
    <source>
        <dbReference type="SAM" id="MobiDB-lite"/>
    </source>
</evidence>
<accession>A0AAD7NRR3</accession>
<gene>
    <name evidence="2" type="ORF">DFH07DRAFT_217448</name>
</gene>
<dbReference type="Proteomes" id="UP001215280">
    <property type="component" value="Unassembled WGS sequence"/>
</dbReference>
<feature type="region of interest" description="Disordered" evidence="1">
    <location>
        <begin position="119"/>
        <end position="155"/>
    </location>
</feature>
<reference evidence="2" key="1">
    <citation type="submission" date="2023-03" db="EMBL/GenBank/DDBJ databases">
        <title>Massive genome expansion in bonnet fungi (Mycena s.s.) driven by repeated elements and novel gene families across ecological guilds.</title>
        <authorList>
            <consortium name="Lawrence Berkeley National Laboratory"/>
            <person name="Harder C.B."/>
            <person name="Miyauchi S."/>
            <person name="Viragh M."/>
            <person name="Kuo A."/>
            <person name="Thoen E."/>
            <person name="Andreopoulos B."/>
            <person name="Lu D."/>
            <person name="Skrede I."/>
            <person name="Drula E."/>
            <person name="Henrissat B."/>
            <person name="Morin E."/>
            <person name="Kohler A."/>
            <person name="Barry K."/>
            <person name="LaButti K."/>
            <person name="Morin E."/>
            <person name="Salamov A."/>
            <person name="Lipzen A."/>
            <person name="Mereny Z."/>
            <person name="Hegedus B."/>
            <person name="Baldrian P."/>
            <person name="Stursova M."/>
            <person name="Weitz H."/>
            <person name="Taylor A."/>
            <person name="Grigoriev I.V."/>
            <person name="Nagy L.G."/>
            <person name="Martin F."/>
            <person name="Kauserud H."/>
        </authorList>
    </citation>
    <scope>NUCLEOTIDE SEQUENCE</scope>
    <source>
        <strain evidence="2">CBHHK188m</strain>
    </source>
</reference>
<sequence>MVARAWNFYWHKKSGSRHFSGRLRFDPRGLHCSLLWPSRPMIHNNTATSDIPYLAPVFSLPMSLCLSAQLDENQLRALNRREIQALAKRESIKPANMSTDKLIKRLLEKFFPAAMKKELGYAKPKPTPKKTNTSLRPQRKSARLATDKSPNPNKSVSVQISCAATTVFGPPKLPASAKASDPVTIAPPVDDASSAPPPPSTSHLTPAVADPIPTGTSASASVAEPPAPLFTPPQPAKPAHPTNALLRTFQQKVLDLNDKFVDVPSSLKTMERVLPRLERTAHAAKEDIKAFVWEGYYLQRDVVTMLKQEQSLWDGTNVMPEGPARDEWLRFLDDAAAEYMRTEALREGVTVPNSEYESDVSSTHQKRAREPENGVEGQPFKRHKEEGATKL</sequence>
<feature type="compositionally biased region" description="Polar residues" evidence="1">
    <location>
        <begin position="351"/>
        <end position="363"/>
    </location>
</feature>
<dbReference type="AlphaFoldDB" id="A0AAD7NRR3"/>
<protein>
    <submittedName>
        <fullName evidence="2">Uncharacterized protein</fullName>
    </submittedName>
</protein>
<comment type="caution">
    <text evidence="2">The sequence shown here is derived from an EMBL/GenBank/DDBJ whole genome shotgun (WGS) entry which is preliminary data.</text>
</comment>
<feature type="compositionally biased region" description="Pro residues" evidence="1">
    <location>
        <begin position="225"/>
        <end position="238"/>
    </location>
</feature>
<feature type="region of interest" description="Disordered" evidence="1">
    <location>
        <begin position="350"/>
        <end position="391"/>
    </location>
</feature>
<proteinExistence type="predicted"/>
<evidence type="ECO:0000313" key="2">
    <source>
        <dbReference type="EMBL" id="KAJ7772137.1"/>
    </source>
</evidence>
<name>A0AAD7NRR3_9AGAR</name>
<dbReference type="EMBL" id="JARJLG010000020">
    <property type="protein sequence ID" value="KAJ7772137.1"/>
    <property type="molecule type" value="Genomic_DNA"/>
</dbReference>
<feature type="region of interest" description="Disordered" evidence="1">
    <location>
        <begin position="173"/>
        <end position="241"/>
    </location>
</feature>
<organism evidence="2 3">
    <name type="scientific">Mycena maculata</name>
    <dbReference type="NCBI Taxonomy" id="230809"/>
    <lineage>
        <taxon>Eukaryota</taxon>
        <taxon>Fungi</taxon>
        <taxon>Dikarya</taxon>
        <taxon>Basidiomycota</taxon>
        <taxon>Agaricomycotina</taxon>
        <taxon>Agaricomycetes</taxon>
        <taxon>Agaricomycetidae</taxon>
        <taxon>Agaricales</taxon>
        <taxon>Marasmiineae</taxon>
        <taxon>Mycenaceae</taxon>
        <taxon>Mycena</taxon>
    </lineage>
</organism>
<evidence type="ECO:0000313" key="3">
    <source>
        <dbReference type="Proteomes" id="UP001215280"/>
    </source>
</evidence>
<keyword evidence="3" id="KW-1185">Reference proteome</keyword>